<keyword evidence="2" id="KW-1133">Transmembrane helix</keyword>
<dbReference type="OrthoDB" id="9813713at2"/>
<dbReference type="InterPro" id="IPR007263">
    <property type="entry name" value="DCC1-like"/>
</dbReference>
<feature type="compositionally biased region" description="Polar residues" evidence="1">
    <location>
        <begin position="32"/>
        <end position="42"/>
    </location>
</feature>
<keyword evidence="4" id="KW-1185">Reference proteome</keyword>
<feature type="transmembrane region" description="Helical" evidence="2">
    <location>
        <begin position="155"/>
        <end position="176"/>
    </location>
</feature>
<feature type="region of interest" description="Disordered" evidence="1">
    <location>
        <begin position="22"/>
        <end position="42"/>
    </location>
</feature>
<organism evidence="3 4">
    <name type="scientific">Protaetiibacter larvae</name>
    <dbReference type="NCBI Taxonomy" id="2592654"/>
    <lineage>
        <taxon>Bacteria</taxon>
        <taxon>Bacillati</taxon>
        <taxon>Actinomycetota</taxon>
        <taxon>Actinomycetes</taxon>
        <taxon>Micrococcales</taxon>
        <taxon>Microbacteriaceae</taxon>
        <taxon>Protaetiibacter</taxon>
    </lineage>
</organism>
<evidence type="ECO:0000313" key="3">
    <source>
        <dbReference type="EMBL" id="QEO10809.1"/>
    </source>
</evidence>
<dbReference type="GO" id="GO:0015035">
    <property type="term" value="F:protein-disulfide reductase activity"/>
    <property type="evidence" value="ECO:0007669"/>
    <property type="project" value="InterPro"/>
</dbReference>
<name>A0A5C1YCI3_9MICO</name>
<evidence type="ECO:0000256" key="2">
    <source>
        <dbReference type="SAM" id="Phobius"/>
    </source>
</evidence>
<keyword evidence="2" id="KW-0472">Membrane</keyword>
<dbReference type="Proteomes" id="UP000322159">
    <property type="component" value="Chromosome"/>
</dbReference>
<evidence type="ECO:0000313" key="4">
    <source>
        <dbReference type="Proteomes" id="UP000322159"/>
    </source>
</evidence>
<proteinExistence type="predicted"/>
<dbReference type="KEGG" id="lyk:FLP23_06060"/>
<accession>A0A5C1YCI3</accession>
<keyword evidence="2" id="KW-0812">Transmembrane</keyword>
<dbReference type="AlphaFoldDB" id="A0A5C1YCI3"/>
<reference evidence="3 4" key="1">
    <citation type="submission" date="2019-09" db="EMBL/GenBank/DDBJ databases">
        <title>Genome sequencing of strain KACC 19322.</title>
        <authorList>
            <person name="Heo J."/>
            <person name="Kim S.-J."/>
            <person name="Kim J.-S."/>
            <person name="Hong S.-B."/>
            <person name="Kwon S.-W."/>
        </authorList>
    </citation>
    <scope>NUCLEOTIDE SEQUENCE [LARGE SCALE GENOMIC DNA]</scope>
    <source>
        <strain evidence="3 4">KACC 19322</strain>
    </source>
</reference>
<evidence type="ECO:0000256" key="1">
    <source>
        <dbReference type="SAM" id="MobiDB-lite"/>
    </source>
</evidence>
<dbReference type="Pfam" id="PF04134">
    <property type="entry name" value="DCC1-like"/>
    <property type="match status" value="1"/>
</dbReference>
<gene>
    <name evidence="3" type="ORF">FLP23_06060</name>
</gene>
<dbReference type="EMBL" id="CP043504">
    <property type="protein sequence ID" value="QEO10809.1"/>
    <property type="molecule type" value="Genomic_DNA"/>
</dbReference>
<protein>
    <submittedName>
        <fullName evidence="3">DUF393 domain-containing protein</fullName>
    </submittedName>
</protein>
<sequence length="201" mass="22533">MRVTLGRPLRVSKPVRGIVTRRKSSRGFHARSSPSRRFSAYGSNSLHPSVRGCRAPRGTARRSIGGVVTAPRPAPETRPLLVFDGDCAFCTTWVNRLREVLPRFPEAVPYQWIDHEQLGLDDDDVTHYAWFVSADRQFGGHLAFSALLRAQRGPWWRFAGWILATPPFSWVAALGYRFIARYRHRLPGGTPACALPPSARG</sequence>